<feature type="compositionally biased region" description="Low complexity" evidence="1">
    <location>
        <begin position="266"/>
        <end position="280"/>
    </location>
</feature>
<feature type="region of interest" description="Disordered" evidence="1">
    <location>
        <begin position="177"/>
        <end position="207"/>
    </location>
</feature>
<keyword evidence="2" id="KW-0472">Membrane</keyword>
<feature type="compositionally biased region" description="Polar residues" evidence="1">
    <location>
        <begin position="777"/>
        <end position="816"/>
    </location>
</feature>
<dbReference type="PANTHER" id="PTHR42088">
    <property type="entry name" value="YALI0F10131P"/>
    <property type="match status" value="1"/>
</dbReference>
<evidence type="ECO:0000256" key="2">
    <source>
        <dbReference type="SAM" id="Phobius"/>
    </source>
</evidence>
<dbReference type="Proteomes" id="UP000215305">
    <property type="component" value="Unassembled WGS sequence"/>
</dbReference>
<dbReference type="EMBL" id="NKHU02000085">
    <property type="protein sequence ID" value="RHZ56764.1"/>
    <property type="molecule type" value="Genomic_DNA"/>
</dbReference>
<feature type="region of interest" description="Disordered" evidence="1">
    <location>
        <begin position="383"/>
        <end position="410"/>
    </location>
</feature>
<dbReference type="AlphaFoldDB" id="A0A397H511"/>
<dbReference type="VEuPathDB" id="FungiDB:CDV56_105703"/>
<accession>A0A397H511</accession>
<dbReference type="OrthoDB" id="5417135at2759"/>
<gene>
    <name evidence="3" type="ORF">CDV56_105703</name>
</gene>
<dbReference type="PANTHER" id="PTHR42088:SF1">
    <property type="entry name" value="YALI0F10131P"/>
    <property type="match status" value="1"/>
</dbReference>
<feature type="region of interest" description="Disordered" evidence="1">
    <location>
        <begin position="532"/>
        <end position="565"/>
    </location>
</feature>
<evidence type="ECO:0000256" key="1">
    <source>
        <dbReference type="SAM" id="MobiDB-lite"/>
    </source>
</evidence>
<dbReference type="GeneID" id="38127677"/>
<feature type="compositionally biased region" description="Polar residues" evidence="1">
    <location>
        <begin position="1002"/>
        <end position="1014"/>
    </location>
</feature>
<keyword evidence="2" id="KW-0812">Transmembrane</keyword>
<feature type="region of interest" description="Disordered" evidence="1">
    <location>
        <begin position="951"/>
        <end position="972"/>
    </location>
</feature>
<protein>
    <submittedName>
        <fullName evidence="3">Uncharacterized protein</fullName>
    </submittedName>
</protein>
<feature type="region of interest" description="Disordered" evidence="1">
    <location>
        <begin position="333"/>
        <end position="366"/>
    </location>
</feature>
<feature type="region of interest" description="Disordered" evidence="1">
    <location>
        <begin position="693"/>
        <end position="843"/>
    </location>
</feature>
<reference evidence="3" key="1">
    <citation type="submission" date="2018-08" db="EMBL/GenBank/DDBJ databases">
        <title>Draft genome sequence of azole-resistant Aspergillus thermomutatus (Neosartorya pseudofischeri) strain HMR AF 39, isolated from a human nasal aspirate.</title>
        <authorList>
            <person name="Parent-Michaud M."/>
            <person name="Dufresne P.J."/>
            <person name="Fournier E."/>
            <person name="Martineau C."/>
            <person name="Moreira S."/>
            <person name="Perkins V."/>
            <person name="De Repentigny L."/>
            <person name="Dufresne S.F."/>
        </authorList>
    </citation>
    <scope>NUCLEOTIDE SEQUENCE [LARGE SCALE GENOMIC DNA]</scope>
    <source>
        <strain evidence="3">HMR AF 39</strain>
    </source>
</reference>
<comment type="caution">
    <text evidence="3">The sequence shown here is derived from an EMBL/GenBank/DDBJ whole genome shotgun (WGS) entry which is preliminary data.</text>
</comment>
<organism evidence="3 4">
    <name type="scientific">Aspergillus thermomutatus</name>
    <name type="common">Neosartorya pseudofischeri</name>
    <dbReference type="NCBI Taxonomy" id="41047"/>
    <lineage>
        <taxon>Eukaryota</taxon>
        <taxon>Fungi</taxon>
        <taxon>Dikarya</taxon>
        <taxon>Ascomycota</taxon>
        <taxon>Pezizomycotina</taxon>
        <taxon>Eurotiomycetes</taxon>
        <taxon>Eurotiomycetidae</taxon>
        <taxon>Eurotiales</taxon>
        <taxon>Aspergillaceae</taxon>
        <taxon>Aspergillus</taxon>
        <taxon>Aspergillus subgen. Fumigati</taxon>
    </lineage>
</organism>
<feature type="transmembrane region" description="Helical" evidence="2">
    <location>
        <begin position="850"/>
        <end position="872"/>
    </location>
</feature>
<feature type="compositionally biased region" description="Polar residues" evidence="1">
    <location>
        <begin position="221"/>
        <end position="238"/>
    </location>
</feature>
<feature type="compositionally biased region" description="Polar residues" evidence="1">
    <location>
        <begin position="194"/>
        <end position="203"/>
    </location>
</feature>
<sequence length="1089" mass="115290">MRSPPRRPDIVPRDRVPVLIGTEDPTLVKRVPSTSTTTTSTRCPEGDTSSACEKYTSSSSTTTLPIVLGAVIPIVCAIIVLFYLHRRNVKKLRQEDANDKHKSLDFGLDLEPRAGPKPMTQAEKGSNLHTKGMSLDIGPSPYLLPPGLHGSRESLHSLSRSMIGDDDKYRHATSFLGDNASVRSQPRGFHDDTSGFSRSQSKASLRGDDMNQGLLQNAQRISRSSPPLYNAPSDSGSLHSPLGQGNGQDVGLQLNLPRSLSPVHIPGVSGSRGPSPAPGGQDDGDEDISSSTARHDNLPRQPPKNAVDPSLELHLDIHEQQNRPIHEALPTNLESTAPSKQTPFTPTPRISLPVSDAASDYGDNRKSYPEIPAVNVYGTEDAQKRDAAPNHAAAPPIPQEPPQSQNQTLDVRRDTRRFTLGLRPLPPEDPSDNPEQRANRIRSFYKEYFDESKTGRETIYEDYGPESFQDGGYVYDPTTGDYYDPVPAPFAEPVHRRAMTPPPRAPPRFQGAARHMASGSVGGAGDRFNYPGPRAFSSASHRLPGPRAPRKPMPPPSPLQVLPSPHLLKDDSLMIAAEYAPGRNFKDQKEGRAETPLGGLRPYTPLAPARTPLASAFDELAAIPSPHALRKSGTFDNLDFAPPPRFKNAETASDAGSIHSNRTGISAAHLHNIRTGAYRVSRLPPETVVQAAPTSANANGGTPAQTTAEQTPTAPTTTSEPTSTSSTTSSTTSTTSAPTEPSTTSTTSSTSTSTTSSTSSATTAQTTQSTSSETSRTPDSVITSISTATPANTDTGAKTVYVTSTESTSQTLPTGNSANGVTATSSGSSATASSTGGSSGSSGLSAGGTIAVAVVVPVVSVALIILAALYFWRKWKAKKAAEEERRKEVEEYGFNPNNDPTLPPIMGGGAAFEPKDDTTGYRGWGTTSAGRKASTNLSSGAGAGLAMSEAGSAPGYHHAATPSDGTIQFSEGQMPETEPIGVLGAAPAASNNRTTDIHRGPSNASSAYSAGNRSEASDESHMSATHPTGAFYEDNPYYSDMQGQYGAYGDGPYVPNQPVIRDVQARRNTRIENPAVFPRQGNAGIAQNF</sequence>
<dbReference type="STRING" id="41047.A0A397H511"/>
<feature type="region of interest" description="Disordered" evidence="1">
    <location>
        <begin position="991"/>
        <end position="1035"/>
    </location>
</feature>
<evidence type="ECO:0000313" key="3">
    <source>
        <dbReference type="EMBL" id="RHZ56764.1"/>
    </source>
</evidence>
<proteinExistence type="predicted"/>
<keyword evidence="2" id="KW-1133">Transmembrane helix</keyword>
<feature type="compositionally biased region" description="Low complexity" evidence="1">
    <location>
        <begin position="817"/>
        <end position="843"/>
    </location>
</feature>
<keyword evidence="4" id="KW-1185">Reference proteome</keyword>
<dbReference type="RefSeq" id="XP_026614831.1">
    <property type="nucleotide sequence ID" value="XM_026759322.1"/>
</dbReference>
<feature type="region of interest" description="Disordered" evidence="1">
    <location>
        <begin position="30"/>
        <end position="50"/>
    </location>
</feature>
<name>A0A397H511_ASPTH</name>
<feature type="compositionally biased region" description="Low complexity" evidence="1">
    <location>
        <begin position="702"/>
        <end position="775"/>
    </location>
</feature>
<evidence type="ECO:0000313" key="4">
    <source>
        <dbReference type="Proteomes" id="UP000215305"/>
    </source>
</evidence>
<feature type="transmembrane region" description="Helical" evidence="2">
    <location>
        <begin position="64"/>
        <end position="84"/>
    </location>
</feature>
<feature type="compositionally biased region" description="Basic and acidic residues" evidence="1">
    <location>
        <begin position="103"/>
        <end position="114"/>
    </location>
</feature>
<feature type="region of interest" description="Disordered" evidence="1">
    <location>
        <begin position="103"/>
        <end position="134"/>
    </location>
</feature>
<feature type="compositionally biased region" description="Polar residues" evidence="1">
    <location>
        <begin position="333"/>
        <end position="344"/>
    </location>
</feature>
<feature type="region of interest" description="Disordered" evidence="1">
    <location>
        <begin position="221"/>
        <end position="308"/>
    </location>
</feature>